<dbReference type="InterPro" id="IPR036271">
    <property type="entry name" value="Tet_transcr_reg_TetR-rel_C_sf"/>
</dbReference>
<keyword evidence="3" id="KW-0804">Transcription</keyword>
<evidence type="ECO:0000256" key="3">
    <source>
        <dbReference type="ARBA" id="ARBA00023163"/>
    </source>
</evidence>
<dbReference type="PROSITE" id="PS50977">
    <property type="entry name" value="HTH_TETR_2"/>
    <property type="match status" value="1"/>
</dbReference>
<sequence>MNREPADQLPGTVRPGGRTARTRAAVRDAVLTGLSDHGYPGLTVEYVAEHSGVHKTTLYRRWGSVDGLIADALDLAGEDSWSPPDTGTLEGDLRALANEVTATFGDRATAAAPSAFIAAAFQSERAAQGLRAFYRERFSRCGPLISRAIERGEAPLGTDAEAVARAVSAPLFFRVFVTHEPLAPLHAEQSALAALVATRAGAYVSAPTAPAGTATSPTGPHTTTPQTDEEARQRATEADAPKRTDDQREAPLTQEPAGLGGAGSPRPAKASARPDQRSR</sequence>
<dbReference type="Gene3D" id="1.10.357.10">
    <property type="entry name" value="Tetracycline Repressor, domain 2"/>
    <property type="match status" value="1"/>
</dbReference>
<evidence type="ECO:0000256" key="1">
    <source>
        <dbReference type="ARBA" id="ARBA00023015"/>
    </source>
</evidence>
<evidence type="ECO:0000256" key="4">
    <source>
        <dbReference type="PROSITE-ProRule" id="PRU00335"/>
    </source>
</evidence>
<proteinExistence type="predicted"/>
<reference evidence="7 8" key="1">
    <citation type="submission" date="2020-08" db="EMBL/GenBank/DDBJ databases">
        <title>Genomic Encyclopedia of Type Strains, Phase III (KMG-III): the genomes of soil and plant-associated and newly described type strains.</title>
        <authorList>
            <person name="Whitman W."/>
        </authorList>
    </citation>
    <scope>NUCLEOTIDE SEQUENCE [LARGE SCALE GENOMIC DNA]</scope>
    <source>
        <strain evidence="7 8">CECT 8305</strain>
    </source>
</reference>
<dbReference type="Gene3D" id="1.10.10.60">
    <property type="entry name" value="Homeodomain-like"/>
    <property type="match status" value="1"/>
</dbReference>
<comment type="caution">
    <text evidence="7">The sequence shown here is derived from an EMBL/GenBank/DDBJ whole genome shotgun (WGS) entry which is preliminary data.</text>
</comment>
<organism evidence="7 8">
    <name type="scientific">Streptomyces zagrosensis</name>
    <dbReference type="NCBI Taxonomy" id="1042984"/>
    <lineage>
        <taxon>Bacteria</taxon>
        <taxon>Bacillati</taxon>
        <taxon>Actinomycetota</taxon>
        <taxon>Actinomycetes</taxon>
        <taxon>Kitasatosporales</taxon>
        <taxon>Streptomycetaceae</taxon>
        <taxon>Streptomyces</taxon>
    </lineage>
</organism>
<dbReference type="Proteomes" id="UP000588098">
    <property type="component" value="Unassembled WGS sequence"/>
</dbReference>
<dbReference type="SUPFAM" id="SSF48498">
    <property type="entry name" value="Tetracyclin repressor-like, C-terminal domain"/>
    <property type="match status" value="1"/>
</dbReference>
<dbReference type="GO" id="GO:0000976">
    <property type="term" value="F:transcription cis-regulatory region binding"/>
    <property type="evidence" value="ECO:0007669"/>
    <property type="project" value="TreeGrafter"/>
</dbReference>
<dbReference type="InterPro" id="IPR009057">
    <property type="entry name" value="Homeodomain-like_sf"/>
</dbReference>
<dbReference type="EMBL" id="JACHJL010000012">
    <property type="protein sequence ID" value="MBB5937546.1"/>
    <property type="molecule type" value="Genomic_DNA"/>
</dbReference>
<feature type="compositionally biased region" description="Low complexity" evidence="5">
    <location>
        <begin position="10"/>
        <end position="21"/>
    </location>
</feature>
<dbReference type="SUPFAM" id="SSF46689">
    <property type="entry name" value="Homeodomain-like"/>
    <property type="match status" value="1"/>
</dbReference>
<keyword evidence="2 4" id="KW-0238">DNA-binding</keyword>
<dbReference type="GO" id="GO:0003700">
    <property type="term" value="F:DNA-binding transcription factor activity"/>
    <property type="evidence" value="ECO:0007669"/>
    <property type="project" value="TreeGrafter"/>
</dbReference>
<evidence type="ECO:0000313" key="8">
    <source>
        <dbReference type="Proteomes" id="UP000588098"/>
    </source>
</evidence>
<protein>
    <submittedName>
        <fullName evidence="7">AcrR family transcriptional regulator</fullName>
    </submittedName>
</protein>
<accession>A0A7W9V0S2</accession>
<evidence type="ECO:0000256" key="2">
    <source>
        <dbReference type="ARBA" id="ARBA00023125"/>
    </source>
</evidence>
<name>A0A7W9V0S2_9ACTN</name>
<feature type="compositionally biased region" description="Low complexity" evidence="5">
    <location>
        <begin position="207"/>
        <end position="225"/>
    </location>
</feature>
<dbReference type="PANTHER" id="PTHR30055">
    <property type="entry name" value="HTH-TYPE TRANSCRIPTIONAL REGULATOR RUTR"/>
    <property type="match status" value="1"/>
</dbReference>
<evidence type="ECO:0000259" key="6">
    <source>
        <dbReference type="PROSITE" id="PS50977"/>
    </source>
</evidence>
<dbReference type="InterPro" id="IPR050109">
    <property type="entry name" value="HTH-type_TetR-like_transc_reg"/>
</dbReference>
<keyword evidence="1" id="KW-0805">Transcription regulation</keyword>
<dbReference type="PANTHER" id="PTHR30055:SF148">
    <property type="entry name" value="TETR-FAMILY TRANSCRIPTIONAL REGULATOR"/>
    <property type="match status" value="1"/>
</dbReference>
<feature type="region of interest" description="Disordered" evidence="5">
    <location>
        <begin position="1"/>
        <end position="21"/>
    </location>
</feature>
<evidence type="ECO:0000313" key="7">
    <source>
        <dbReference type="EMBL" id="MBB5937546.1"/>
    </source>
</evidence>
<dbReference type="Pfam" id="PF16859">
    <property type="entry name" value="TetR_C_11"/>
    <property type="match status" value="1"/>
</dbReference>
<feature type="compositionally biased region" description="Basic and acidic residues" evidence="5">
    <location>
        <begin position="229"/>
        <end position="249"/>
    </location>
</feature>
<dbReference type="InterPro" id="IPR011075">
    <property type="entry name" value="TetR_C"/>
</dbReference>
<evidence type="ECO:0000256" key="5">
    <source>
        <dbReference type="SAM" id="MobiDB-lite"/>
    </source>
</evidence>
<dbReference type="AlphaFoldDB" id="A0A7W9V0S2"/>
<dbReference type="Pfam" id="PF00440">
    <property type="entry name" value="TetR_N"/>
    <property type="match status" value="1"/>
</dbReference>
<keyword evidence="8" id="KW-1185">Reference proteome</keyword>
<dbReference type="InterPro" id="IPR001647">
    <property type="entry name" value="HTH_TetR"/>
</dbReference>
<feature type="domain" description="HTH tetR-type" evidence="6">
    <location>
        <begin position="20"/>
        <end position="80"/>
    </location>
</feature>
<feature type="region of interest" description="Disordered" evidence="5">
    <location>
        <begin position="207"/>
        <end position="279"/>
    </location>
</feature>
<feature type="DNA-binding region" description="H-T-H motif" evidence="4">
    <location>
        <begin position="43"/>
        <end position="62"/>
    </location>
</feature>
<gene>
    <name evidence="7" type="ORF">FHS42_004627</name>
</gene>